<gene>
    <name evidence="8" type="ORF">BaRGS_00002400</name>
</gene>
<keyword evidence="3" id="KW-1015">Disulfide bond</keyword>
<evidence type="ECO:0000256" key="5">
    <source>
        <dbReference type="RuleBase" id="RU000489"/>
    </source>
</evidence>
<dbReference type="PANTHER" id="PTHR11177">
    <property type="entry name" value="CHITINASE"/>
    <property type="match status" value="1"/>
</dbReference>
<evidence type="ECO:0000313" key="8">
    <source>
        <dbReference type="EMBL" id="KAK7506288.1"/>
    </source>
</evidence>
<dbReference type="SUPFAM" id="SSF54556">
    <property type="entry name" value="Chitinase insertion domain"/>
    <property type="match status" value="1"/>
</dbReference>
<keyword evidence="2 5" id="KW-0378">Hydrolase</keyword>
<dbReference type="PROSITE" id="PS51910">
    <property type="entry name" value="GH18_2"/>
    <property type="match status" value="1"/>
</dbReference>
<comment type="caution">
    <text evidence="8">The sequence shown here is derived from an EMBL/GenBank/DDBJ whole genome shotgun (WGS) entry which is preliminary data.</text>
</comment>
<comment type="similarity">
    <text evidence="6">Belongs to the glycosyl hydrolase 18 family.</text>
</comment>
<dbReference type="SUPFAM" id="SSF51445">
    <property type="entry name" value="(Trans)glycosidases"/>
    <property type="match status" value="1"/>
</dbReference>
<dbReference type="GO" id="GO:0004568">
    <property type="term" value="F:chitinase activity"/>
    <property type="evidence" value="ECO:0007669"/>
    <property type="project" value="UniProtKB-ARBA"/>
</dbReference>
<keyword evidence="4 5" id="KW-0326">Glycosidase</keyword>
<dbReference type="SMART" id="SM00636">
    <property type="entry name" value="Glyco_18"/>
    <property type="match status" value="1"/>
</dbReference>
<dbReference type="AlphaFoldDB" id="A0ABD0M3M0"/>
<dbReference type="InterPro" id="IPR017853">
    <property type="entry name" value="GH"/>
</dbReference>
<evidence type="ECO:0000256" key="6">
    <source>
        <dbReference type="RuleBase" id="RU004453"/>
    </source>
</evidence>
<evidence type="ECO:0000256" key="4">
    <source>
        <dbReference type="ARBA" id="ARBA00023295"/>
    </source>
</evidence>
<dbReference type="FunFam" id="3.10.50.10:FF:000001">
    <property type="entry name" value="Chitinase 3-like 1"/>
    <property type="match status" value="1"/>
</dbReference>
<dbReference type="Gene3D" id="3.20.20.80">
    <property type="entry name" value="Glycosidases"/>
    <property type="match status" value="1"/>
</dbReference>
<dbReference type="Proteomes" id="UP001519460">
    <property type="component" value="Unassembled WGS sequence"/>
</dbReference>
<evidence type="ECO:0000259" key="7">
    <source>
        <dbReference type="PROSITE" id="PS51910"/>
    </source>
</evidence>
<reference evidence="8 9" key="1">
    <citation type="journal article" date="2023" name="Sci. Data">
        <title>Genome assembly of the Korean intertidal mud-creeper Batillaria attramentaria.</title>
        <authorList>
            <person name="Patra A.K."/>
            <person name="Ho P.T."/>
            <person name="Jun S."/>
            <person name="Lee S.J."/>
            <person name="Kim Y."/>
            <person name="Won Y.J."/>
        </authorList>
    </citation>
    <scope>NUCLEOTIDE SEQUENCE [LARGE SCALE GENOMIC DNA]</scope>
    <source>
        <strain evidence="8">Wonlab-2016</strain>
    </source>
</reference>
<dbReference type="CDD" id="cd02872">
    <property type="entry name" value="GH18_chitolectin_chitotriosidase"/>
    <property type="match status" value="1"/>
</dbReference>
<dbReference type="InterPro" id="IPR011583">
    <property type="entry name" value="Chitinase_II/V-like_cat"/>
</dbReference>
<dbReference type="InterPro" id="IPR029070">
    <property type="entry name" value="Chitinase_insertion_sf"/>
</dbReference>
<keyword evidence="1" id="KW-0732">Signal</keyword>
<dbReference type="Pfam" id="PF00704">
    <property type="entry name" value="Glyco_hydro_18"/>
    <property type="match status" value="1"/>
</dbReference>
<dbReference type="PROSITE" id="PS01095">
    <property type="entry name" value="GH18_1"/>
    <property type="match status" value="1"/>
</dbReference>
<feature type="non-terminal residue" evidence="8">
    <location>
        <position position="1"/>
    </location>
</feature>
<proteinExistence type="inferred from homology"/>
<dbReference type="InterPro" id="IPR001579">
    <property type="entry name" value="Glyco_hydro_18_chit_AS"/>
</dbReference>
<dbReference type="FunFam" id="3.20.20.80:FF:000007">
    <property type="entry name" value="Acidic mammalian chitinase"/>
    <property type="match status" value="1"/>
</dbReference>
<name>A0ABD0M3M0_9CAEN</name>
<evidence type="ECO:0000256" key="1">
    <source>
        <dbReference type="ARBA" id="ARBA00022729"/>
    </source>
</evidence>
<dbReference type="InterPro" id="IPR001223">
    <property type="entry name" value="Glyco_hydro18_cat"/>
</dbReference>
<evidence type="ECO:0000256" key="3">
    <source>
        <dbReference type="ARBA" id="ARBA00023157"/>
    </source>
</evidence>
<organism evidence="8 9">
    <name type="scientific">Batillaria attramentaria</name>
    <dbReference type="NCBI Taxonomy" id="370345"/>
    <lineage>
        <taxon>Eukaryota</taxon>
        <taxon>Metazoa</taxon>
        <taxon>Spiralia</taxon>
        <taxon>Lophotrochozoa</taxon>
        <taxon>Mollusca</taxon>
        <taxon>Gastropoda</taxon>
        <taxon>Caenogastropoda</taxon>
        <taxon>Sorbeoconcha</taxon>
        <taxon>Cerithioidea</taxon>
        <taxon>Batillariidae</taxon>
        <taxon>Batillaria</taxon>
    </lineage>
</organism>
<evidence type="ECO:0000313" key="9">
    <source>
        <dbReference type="Proteomes" id="UP001519460"/>
    </source>
</evidence>
<keyword evidence="9" id="KW-1185">Reference proteome</keyword>
<accession>A0ABD0M3M0</accession>
<evidence type="ECO:0000256" key="2">
    <source>
        <dbReference type="ARBA" id="ARBA00022801"/>
    </source>
</evidence>
<dbReference type="GO" id="GO:0006032">
    <property type="term" value="P:chitin catabolic process"/>
    <property type="evidence" value="ECO:0007669"/>
    <property type="project" value="UniProtKB-ARBA"/>
</dbReference>
<dbReference type="PANTHER" id="PTHR11177:SF317">
    <property type="entry name" value="CHITINASE 12-RELATED"/>
    <property type="match status" value="1"/>
</dbReference>
<dbReference type="InterPro" id="IPR050314">
    <property type="entry name" value="Glycosyl_Hydrlase_18"/>
</dbReference>
<sequence length="418" mass="46987">TDTENDTTRFDDGTFATSYDRKKPALTVRVGERRVLSDGDVNGYSAQAKDGGPYRKVREEARQMLQVLLLGLVAAALLPTTQGDGCGRIVCYHTNWSQYRPGDGKFFPENIDPSLCTHMIYAFAKLSGNHLAAFEWNDDSTDWSTGLFEKFQNLKQRNPSVKTLLAVGGWNLGSAPFHQIVQSASNRQEFIHQSITFLRERGFDGLDVDWEYPANRGSPPEDRQHFTELVHELKQAFEQESQTSGKPRLLLSAAVAAGKDKIDTAYDIPAIAPDLDFINLMTYDLHGSWETETGHNSPLYAGSWETGDQRYLNMAGQFTREAGFIAYYEVCDLKNRGGQIEYSNEQKVPYIHLGTQWVGYDNPESLREKVRYVKQNHFGGVMVWALPLDDFSGHHCGQGPFPLMHAINDECEHTTGSL</sequence>
<dbReference type="EMBL" id="JACVVK020000007">
    <property type="protein sequence ID" value="KAK7506288.1"/>
    <property type="molecule type" value="Genomic_DNA"/>
</dbReference>
<feature type="domain" description="GH18" evidence="7">
    <location>
        <begin position="87"/>
        <end position="414"/>
    </location>
</feature>
<protein>
    <recommendedName>
        <fullName evidence="7">GH18 domain-containing protein</fullName>
    </recommendedName>
</protein>